<evidence type="ECO:0000259" key="1">
    <source>
        <dbReference type="PROSITE" id="PS51464"/>
    </source>
</evidence>
<feature type="domain" description="SIS" evidence="1">
    <location>
        <begin position="31"/>
        <end position="195"/>
    </location>
</feature>
<comment type="caution">
    <text evidence="2">The sequence shown here is derived from an EMBL/GenBank/DDBJ whole genome shotgun (WGS) entry which is preliminary data.</text>
</comment>
<protein>
    <submittedName>
        <fullName evidence="2">Phosphoheptose isomerase</fullName>
    </submittedName>
</protein>
<dbReference type="CDD" id="cd05006">
    <property type="entry name" value="SIS_GmhA"/>
    <property type="match status" value="1"/>
</dbReference>
<gene>
    <name evidence="2" type="ORF">DES47_1062</name>
</gene>
<dbReference type="FunCoup" id="A0A4R6QHB5">
    <property type="interactions" value="87"/>
</dbReference>
<dbReference type="PANTHER" id="PTHR30390">
    <property type="entry name" value="SEDOHEPTULOSE 7-PHOSPHATE ISOMERASE / DNAA INITIATOR-ASSOCIATING FACTOR FOR REPLICATION INITIATION"/>
    <property type="match status" value="1"/>
</dbReference>
<dbReference type="GO" id="GO:1901135">
    <property type="term" value="P:carbohydrate derivative metabolic process"/>
    <property type="evidence" value="ECO:0007669"/>
    <property type="project" value="InterPro"/>
</dbReference>
<keyword evidence="2" id="KW-0413">Isomerase</keyword>
<dbReference type="InterPro" id="IPR001347">
    <property type="entry name" value="SIS_dom"/>
</dbReference>
<dbReference type="InParanoid" id="A0A4R6QHB5"/>
<dbReference type="InterPro" id="IPR046348">
    <property type="entry name" value="SIS_dom_sf"/>
</dbReference>
<dbReference type="InterPro" id="IPR035461">
    <property type="entry name" value="GmhA/DiaA"/>
</dbReference>
<dbReference type="SUPFAM" id="SSF53697">
    <property type="entry name" value="SIS domain"/>
    <property type="match status" value="1"/>
</dbReference>
<dbReference type="RefSeq" id="WP_133702741.1">
    <property type="nucleotide sequence ID" value="NZ_SNXS01000006.1"/>
</dbReference>
<dbReference type="AlphaFoldDB" id="A0A4R6QHB5"/>
<proteinExistence type="predicted"/>
<dbReference type="Pfam" id="PF13580">
    <property type="entry name" value="SIS_2"/>
    <property type="match status" value="1"/>
</dbReference>
<accession>A0A4R6QHB5</accession>
<dbReference type="EMBL" id="SNXS01000006">
    <property type="protein sequence ID" value="TDP62707.1"/>
    <property type="molecule type" value="Genomic_DNA"/>
</dbReference>
<reference evidence="2 3" key="1">
    <citation type="submission" date="2019-03" db="EMBL/GenBank/DDBJ databases">
        <title>Genomic Encyclopedia of Type Strains, Phase IV (KMG-IV): sequencing the most valuable type-strain genomes for metagenomic binning, comparative biology and taxonomic classification.</title>
        <authorList>
            <person name="Goeker M."/>
        </authorList>
    </citation>
    <scope>NUCLEOTIDE SEQUENCE [LARGE SCALE GENOMIC DNA]</scope>
    <source>
        <strain evidence="2 3">DSM 16998</strain>
    </source>
</reference>
<sequence length="195" mass="20735">MLEQRIQQHFFESADLQYQVAEALARPVAGAAQALVDGITGGGRVMCCGHGLSSLDAHYMAALLLGRFEQDRPALAAVALGFEAQLSLGPGSDSGTILTRQVQALGHPGDVLMLFDAQQAAPGALRELLDAAHAQDMTVIALTGQVDEDLRSRLVDTDVHIRVPHSRAARVSEIHRLLAHCLCDAVDLQLLGTGE</sequence>
<dbReference type="Proteomes" id="UP000295361">
    <property type="component" value="Unassembled WGS sequence"/>
</dbReference>
<evidence type="ECO:0000313" key="2">
    <source>
        <dbReference type="EMBL" id="TDP62707.1"/>
    </source>
</evidence>
<dbReference type="GO" id="GO:0097367">
    <property type="term" value="F:carbohydrate derivative binding"/>
    <property type="evidence" value="ECO:0007669"/>
    <property type="project" value="InterPro"/>
</dbReference>
<dbReference type="GO" id="GO:0016853">
    <property type="term" value="F:isomerase activity"/>
    <property type="evidence" value="ECO:0007669"/>
    <property type="project" value="UniProtKB-KW"/>
</dbReference>
<dbReference type="PROSITE" id="PS51464">
    <property type="entry name" value="SIS"/>
    <property type="match status" value="1"/>
</dbReference>
<dbReference type="OrthoDB" id="9810929at2"/>
<keyword evidence="3" id="KW-1185">Reference proteome</keyword>
<dbReference type="InterPro" id="IPR050099">
    <property type="entry name" value="SIS_GmhA/DiaA_subfam"/>
</dbReference>
<evidence type="ECO:0000313" key="3">
    <source>
        <dbReference type="Proteomes" id="UP000295361"/>
    </source>
</evidence>
<name>A0A4R6QHB5_9BURK</name>
<dbReference type="PANTHER" id="PTHR30390:SF6">
    <property type="entry name" value="DNAA INITIATOR-ASSOCIATING PROTEIN DIAA"/>
    <property type="match status" value="1"/>
</dbReference>
<dbReference type="Gene3D" id="3.40.50.10490">
    <property type="entry name" value="Glucose-6-phosphate isomerase like protein, domain 1"/>
    <property type="match status" value="1"/>
</dbReference>
<organism evidence="2 3">
    <name type="scientific">Roseateles toxinivorans</name>
    <dbReference type="NCBI Taxonomy" id="270368"/>
    <lineage>
        <taxon>Bacteria</taxon>
        <taxon>Pseudomonadati</taxon>
        <taxon>Pseudomonadota</taxon>
        <taxon>Betaproteobacteria</taxon>
        <taxon>Burkholderiales</taxon>
        <taxon>Sphaerotilaceae</taxon>
        <taxon>Roseateles</taxon>
    </lineage>
</organism>